<dbReference type="SUPFAM" id="SSF48557">
    <property type="entry name" value="L-aspartase-like"/>
    <property type="match status" value="1"/>
</dbReference>
<evidence type="ECO:0000259" key="3">
    <source>
        <dbReference type="Pfam" id="PF00206"/>
    </source>
</evidence>
<dbReference type="EC" id="5.5.1.2" evidence="2"/>
<dbReference type="InterPro" id="IPR020557">
    <property type="entry name" value="Fumarate_lyase_CS"/>
</dbReference>
<evidence type="ECO:0000313" key="4">
    <source>
        <dbReference type="EMBL" id="MBW8640627.1"/>
    </source>
</evidence>
<dbReference type="GO" id="GO:0019619">
    <property type="term" value="P:3,4-dihydroxybenzoate catabolic process"/>
    <property type="evidence" value="ECO:0007669"/>
    <property type="project" value="InterPro"/>
</dbReference>
<keyword evidence="5" id="KW-1185">Reference proteome</keyword>
<dbReference type="NCBIfam" id="NF004631">
    <property type="entry name" value="PRK05975.1"/>
    <property type="match status" value="1"/>
</dbReference>
<evidence type="ECO:0000256" key="2">
    <source>
        <dbReference type="NCBIfam" id="TIGR02426"/>
    </source>
</evidence>
<evidence type="ECO:0000313" key="5">
    <source>
        <dbReference type="Proteomes" id="UP001196509"/>
    </source>
</evidence>
<dbReference type="InterPro" id="IPR022761">
    <property type="entry name" value="Fumarate_lyase_N"/>
</dbReference>
<dbReference type="PANTHER" id="PTHR43172">
    <property type="entry name" value="ADENYLOSUCCINATE LYASE"/>
    <property type="match status" value="1"/>
</dbReference>
<dbReference type="PRINTS" id="PR00145">
    <property type="entry name" value="ARGSUCLYASE"/>
</dbReference>
<sequence length="352" mass="37369">MSATVFDNPILGKLFDPGQVARCFELQAEINAMLRFETALARVQQNAGVIPQGAARAIEAAADAFSPDLDALSEATRRDGVCVPELVRQLRKAVGEPNAQHVHFGATSQDVIDTSLILRLKPALEQIEHEIAQVTAGLTRLAGASGSQKLNGHTRMQTALPITVGDKIRNWTRPLQDAAVALEALRPRLLRLQFGGAVGTLDKLGENGKDISEALAVELDLAPSVNWHTQRGALAALAGWLSEVTGALGKIGQDISLMAQNEVSEIAISGGGGSSAMPHKQNPVSAELLVTLARYNAAQTGGMHQALIHENERSGAAWSLEWMILPQMVLSCGASLRTAGNLIGRIERIGAE</sequence>
<dbReference type="InterPro" id="IPR012789">
    <property type="entry name" value="Protocat_PcaB-like"/>
</dbReference>
<dbReference type="PROSITE" id="PS00163">
    <property type="entry name" value="FUMARATE_LYASES"/>
    <property type="match status" value="1"/>
</dbReference>
<accession>A0AAE3D427</accession>
<dbReference type="Proteomes" id="UP001196509">
    <property type="component" value="Unassembled WGS sequence"/>
</dbReference>
<gene>
    <name evidence="4" type="ORF">K1W69_25770</name>
</gene>
<dbReference type="RefSeq" id="WP_220231357.1">
    <property type="nucleotide sequence ID" value="NZ_JAICBX010000007.1"/>
</dbReference>
<comment type="caution">
    <text evidence="4">The sequence shown here is derived from an EMBL/GenBank/DDBJ whole genome shotgun (WGS) entry which is preliminary data.</text>
</comment>
<dbReference type="PANTHER" id="PTHR43172:SF2">
    <property type="entry name" value="ADENYLOSUCCINATE LYASE C-TERMINAL DOMAIN-CONTAINING PROTEIN"/>
    <property type="match status" value="1"/>
</dbReference>
<dbReference type="NCBIfam" id="TIGR02426">
    <property type="entry name" value="protocat_pcaB"/>
    <property type="match status" value="1"/>
</dbReference>
<dbReference type="AlphaFoldDB" id="A0AAE3D427"/>
<dbReference type="InterPro" id="IPR000362">
    <property type="entry name" value="Fumarate_lyase_fam"/>
</dbReference>
<protein>
    <recommendedName>
        <fullName evidence="2">3-carboxy-cis,cis-muconate cycloisomerase</fullName>
        <ecNumber evidence="2">5.5.1.2</ecNumber>
    </recommendedName>
</protein>
<dbReference type="GO" id="GO:0016829">
    <property type="term" value="F:lyase activity"/>
    <property type="evidence" value="ECO:0007669"/>
    <property type="project" value="UniProtKB-ARBA"/>
</dbReference>
<evidence type="ECO:0000256" key="1">
    <source>
        <dbReference type="ARBA" id="ARBA00034772"/>
    </source>
</evidence>
<feature type="domain" description="Fumarate lyase N-terminal" evidence="3">
    <location>
        <begin position="30"/>
        <end position="292"/>
    </location>
</feature>
<keyword evidence="4" id="KW-0413">Isomerase</keyword>
<reference evidence="4" key="1">
    <citation type="submission" date="2021-08" db="EMBL/GenBank/DDBJ databases">
        <title>Hoeflea bacterium WL0058 sp. nov., isolated from the sediment.</title>
        <authorList>
            <person name="Wang L."/>
            <person name="Zhang D."/>
        </authorList>
    </citation>
    <scope>NUCLEOTIDE SEQUENCE</scope>
    <source>
        <strain evidence="4">WL0058</strain>
    </source>
</reference>
<name>A0AAE3D427_9HYPH</name>
<organism evidence="4 5">
    <name type="scientific">Flavimaribacter sediminis</name>
    <dbReference type="NCBI Taxonomy" id="2865987"/>
    <lineage>
        <taxon>Bacteria</taxon>
        <taxon>Pseudomonadati</taxon>
        <taxon>Pseudomonadota</taxon>
        <taxon>Alphaproteobacteria</taxon>
        <taxon>Hyphomicrobiales</taxon>
        <taxon>Rhizobiaceae</taxon>
        <taxon>Flavimaribacter</taxon>
    </lineage>
</organism>
<dbReference type="PRINTS" id="PR00149">
    <property type="entry name" value="FUMRATELYASE"/>
</dbReference>
<dbReference type="Pfam" id="PF00206">
    <property type="entry name" value="Lyase_1"/>
    <property type="match status" value="1"/>
</dbReference>
<dbReference type="InterPro" id="IPR008948">
    <property type="entry name" value="L-Aspartase-like"/>
</dbReference>
<dbReference type="Gene3D" id="1.20.200.10">
    <property type="entry name" value="Fumarase/aspartase (Central domain)"/>
    <property type="match status" value="1"/>
</dbReference>
<proteinExistence type="inferred from homology"/>
<comment type="similarity">
    <text evidence="1">Belongs to the class-II fumarase/aspartase family.</text>
</comment>
<dbReference type="EMBL" id="JAICBX010000007">
    <property type="protein sequence ID" value="MBW8640627.1"/>
    <property type="molecule type" value="Genomic_DNA"/>
</dbReference>
<dbReference type="GO" id="GO:0047472">
    <property type="term" value="F:3-carboxy-cis,cis-muconate cycloisomerase activity"/>
    <property type="evidence" value="ECO:0007669"/>
    <property type="project" value="UniProtKB-UniRule"/>
</dbReference>